<dbReference type="AlphaFoldDB" id="A0A9K3JXE1"/>
<evidence type="ECO:0000313" key="1">
    <source>
        <dbReference type="EMBL" id="KAF5822327.1"/>
    </source>
</evidence>
<reference evidence="1" key="1">
    <citation type="journal article" date="2017" name="Nature">
        <title>The sunflower genome provides insights into oil metabolism, flowering and Asterid evolution.</title>
        <authorList>
            <person name="Badouin H."/>
            <person name="Gouzy J."/>
            <person name="Grassa C.J."/>
            <person name="Murat F."/>
            <person name="Staton S.E."/>
            <person name="Cottret L."/>
            <person name="Lelandais-Briere C."/>
            <person name="Owens G.L."/>
            <person name="Carrere S."/>
            <person name="Mayjonade B."/>
            <person name="Legrand L."/>
            <person name="Gill N."/>
            <person name="Kane N.C."/>
            <person name="Bowers J.E."/>
            <person name="Hubner S."/>
            <person name="Bellec A."/>
            <person name="Berard A."/>
            <person name="Berges H."/>
            <person name="Blanchet N."/>
            <person name="Boniface M.C."/>
            <person name="Brunel D."/>
            <person name="Catrice O."/>
            <person name="Chaidir N."/>
            <person name="Claudel C."/>
            <person name="Donnadieu C."/>
            <person name="Faraut T."/>
            <person name="Fievet G."/>
            <person name="Helmstetter N."/>
            <person name="King M."/>
            <person name="Knapp S.J."/>
            <person name="Lai Z."/>
            <person name="Le Paslier M.C."/>
            <person name="Lippi Y."/>
            <person name="Lorenzon L."/>
            <person name="Mandel J.R."/>
            <person name="Marage G."/>
            <person name="Marchand G."/>
            <person name="Marquand E."/>
            <person name="Bret-Mestries E."/>
            <person name="Morien E."/>
            <person name="Nambeesan S."/>
            <person name="Nguyen T."/>
            <person name="Pegot-Espagnet P."/>
            <person name="Pouilly N."/>
            <person name="Raftis F."/>
            <person name="Sallet E."/>
            <person name="Schiex T."/>
            <person name="Thomas J."/>
            <person name="Vandecasteele C."/>
            <person name="Vares D."/>
            <person name="Vear F."/>
            <person name="Vautrin S."/>
            <person name="Crespi M."/>
            <person name="Mangin B."/>
            <person name="Burke J.M."/>
            <person name="Salse J."/>
            <person name="Munos S."/>
            <person name="Vincourt P."/>
            <person name="Rieseberg L.H."/>
            <person name="Langlade N.B."/>
        </authorList>
    </citation>
    <scope>NUCLEOTIDE SEQUENCE</scope>
    <source>
        <tissue evidence="1">Leaves</tissue>
    </source>
</reference>
<dbReference type="EMBL" id="MNCJ02000316">
    <property type="protein sequence ID" value="KAF5822327.1"/>
    <property type="molecule type" value="Genomic_DNA"/>
</dbReference>
<reference evidence="1" key="2">
    <citation type="submission" date="2020-06" db="EMBL/GenBank/DDBJ databases">
        <title>Helianthus annuus Genome sequencing and assembly Release 2.</title>
        <authorList>
            <person name="Gouzy J."/>
            <person name="Langlade N."/>
            <person name="Munos S."/>
        </authorList>
    </citation>
    <scope>NUCLEOTIDE SEQUENCE</scope>
    <source>
        <tissue evidence="1">Leaves</tissue>
    </source>
</reference>
<gene>
    <name evidence="1" type="ORF">HanXRQr2_Chr01g0025141</name>
</gene>
<protein>
    <submittedName>
        <fullName evidence="1">Uncharacterized protein</fullName>
    </submittedName>
</protein>
<accession>A0A9K3JXE1</accession>
<comment type="caution">
    <text evidence="1">The sequence shown here is derived from an EMBL/GenBank/DDBJ whole genome shotgun (WGS) entry which is preliminary data.</text>
</comment>
<evidence type="ECO:0000313" key="2">
    <source>
        <dbReference type="Proteomes" id="UP000215914"/>
    </source>
</evidence>
<dbReference type="Gramene" id="mRNA:HanXRQr2_Chr01g0025141">
    <property type="protein sequence ID" value="CDS:HanXRQr2_Chr01g0025141.1"/>
    <property type="gene ID" value="HanXRQr2_Chr01g0025141"/>
</dbReference>
<dbReference type="Proteomes" id="UP000215914">
    <property type="component" value="Unassembled WGS sequence"/>
</dbReference>
<proteinExistence type="predicted"/>
<name>A0A9K3JXE1_HELAN</name>
<organism evidence="1 2">
    <name type="scientific">Helianthus annuus</name>
    <name type="common">Common sunflower</name>
    <dbReference type="NCBI Taxonomy" id="4232"/>
    <lineage>
        <taxon>Eukaryota</taxon>
        <taxon>Viridiplantae</taxon>
        <taxon>Streptophyta</taxon>
        <taxon>Embryophyta</taxon>
        <taxon>Tracheophyta</taxon>
        <taxon>Spermatophyta</taxon>
        <taxon>Magnoliopsida</taxon>
        <taxon>eudicotyledons</taxon>
        <taxon>Gunneridae</taxon>
        <taxon>Pentapetalae</taxon>
        <taxon>asterids</taxon>
        <taxon>campanulids</taxon>
        <taxon>Asterales</taxon>
        <taxon>Asteraceae</taxon>
        <taxon>Asteroideae</taxon>
        <taxon>Heliantheae alliance</taxon>
        <taxon>Heliantheae</taxon>
        <taxon>Helianthus</taxon>
    </lineage>
</organism>
<keyword evidence="2" id="KW-1185">Reference proteome</keyword>
<sequence>MLCCKKMYYPPVLNDYIILTYYPLCFVVRKRITPGVKYFFAFFNKKKIVLIGIHT</sequence>